<keyword evidence="4" id="KW-1185">Reference proteome</keyword>
<reference evidence="3" key="2">
    <citation type="journal article" date="2024" name="Plant">
        <title>Genomic evolution and insights into agronomic trait innovations of Sesamum species.</title>
        <authorList>
            <person name="Miao H."/>
            <person name="Wang L."/>
            <person name="Qu L."/>
            <person name="Liu H."/>
            <person name="Sun Y."/>
            <person name="Le M."/>
            <person name="Wang Q."/>
            <person name="Wei S."/>
            <person name="Zheng Y."/>
            <person name="Lin W."/>
            <person name="Duan Y."/>
            <person name="Cao H."/>
            <person name="Xiong S."/>
            <person name="Wang X."/>
            <person name="Wei L."/>
            <person name="Li C."/>
            <person name="Ma Q."/>
            <person name="Ju M."/>
            <person name="Zhao R."/>
            <person name="Li G."/>
            <person name="Mu C."/>
            <person name="Tian Q."/>
            <person name="Mei H."/>
            <person name="Zhang T."/>
            <person name="Gao T."/>
            <person name="Zhang H."/>
        </authorList>
    </citation>
    <scope>NUCLEOTIDE SEQUENCE</scope>
    <source>
        <strain evidence="3">3651</strain>
    </source>
</reference>
<feature type="domain" description="Alpha-carbonic anhydrase" evidence="2">
    <location>
        <begin position="1"/>
        <end position="159"/>
    </location>
</feature>
<dbReference type="EMBL" id="JACGWO010000013">
    <property type="protein sequence ID" value="KAK4412916.1"/>
    <property type="molecule type" value="Genomic_DNA"/>
</dbReference>
<dbReference type="Gene3D" id="3.10.200.10">
    <property type="entry name" value="Alpha carbonic anhydrase"/>
    <property type="match status" value="1"/>
</dbReference>
<dbReference type="PANTHER" id="PTHR18952">
    <property type="entry name" value="CARBONIC ANHYDRASE"/>
    <property type="match status" value="1"/>
</dbReference>
<dbReference type="PROSITE" id="PS51257">
    <property type="entry name" value="PROKAR_LIPOPROTEIN"/>
    <property type="match status" value="1"/>
</dbReference>
<feature type="signal peptide" evidence="1">
    <location>
        <begin position="1"/>
        <end position="27"/>
    </location>
</feature>
<reference evidence="3" key="1">
    <citation type="submission" date="2020-06" db="EMBL/GenBank/DDBJ databases">
        <authorList>
            <person name="Li T."/>
            <person name="Hu X."/>
            <person name="Zhang T."/>
            <person name="Song X."/>
            <person name="Zhang H."/>
            <person name="Dai N."/>
            <person name="Sheng W."/>
            <person name="Hou X."/>
            <person name="Wei L."/>
        </authorList>
    </citation>
    <scope>NUCLEOTIDE SEQUENCE</scope>
    <source>
        <strain evidence="3">3651</strain>
        <tissue evidence="3">Leaf</tissue>
    </source>
</reference>
<protein>
    <submittedName>
        <fullName evidence="3">Alpha carbonic anhydrase 4</fullName>
    </submittedName>
</protein>
<dbReference type="GO" id="GO:0008270">
    <property type="term" value="F:zinc ion binding"/>
    <property type="evidence" value="ECO:0007669"/>
    <property type="project" value="InterPro"/>
</dbReference>
<dbReference type="CDD" id="cd03124">
    <property type="entry name" value="alpha_CA_prokaryotic_like"/>
    <property type="match status" value="1"/>
</dbReference>
<evidence type="ECO:0000259" key="2">
    <source>
        <dbReference type="PROSITE" id="PS51144"/>
    </source>
</evidence>
<dbReference type="InterPro" id="IPR023561">
    <property type="entry name" value="Carbonic_anhydrase_a-class"/>
</dbReference>
<dbReference type="SMART" id="SM01057">
    <property type="entry name" value="Carb_anhydrase"/>
    <property type="match status" value="1"/>
</dbReference>
<proteinExistence type="predicted"/>
<keyword evidence="1" id="KW-0732">Signal</keyword>
<dbReference type="PROSITE" id="PS51144">
    <property type="entry name" value="ALPHA_CA_2"/>
    <property type="match status" value="1"/>
</dbReference>
<dbReference type="Pfam" id="PF00194">
    <property type="entry name" value="Carb_anhydrase"/>
    <property type="match status" value="1"/>
</dbReference>
<dbReference type="AlphaFoldDB" id="A0AAE1XJD9"/>
<evidence type="ECO:0000256" key="1">
    <source>
        <dbReference type="SAM" id="SignalP"/>
    </source>
</evidence>
<feature type="chain" id="PRO_5042054083" evidence="1">
    <location>
        <begin position="28"/>
        <end position="164"/>
    </location>
</feature>
<evidence type="ECO:0000313" key="4">
    <source>
        <dbReference type="Proteomes" id="UP001293254"/>
    </source>
</evidence>
<dbReference type="InterPro" id="IPR001148">
    <property type="entry name" value="CA_dom"/>
</dbReference>
<dbReference type="PANTHER" id="PTHR18952:SF271">
    <property type="entry name" value="ALPHA CARBONIC ANHYDRASE 4-RELATED"/>
    <property type="match status" value="1"/>
</dbReference>
<name>A0AAE1XJD9_9LAMI</name>
<gene>
    <name evidence="3" type="ORF">Salat_2938800</name>
</gene>
<dbReference type="GO" id="GO:0006730">
    <property type="term" value="P:one-carbon metabolic process"/>
    <property type="evidence" value="ECO:0007669"/>
    <property type="project" value="TreeGrafter"/>
</dbReference>
<comment type="caution">
    <text evidence="3">The sequence shown here is derived from an EMBL/GenBank/DDBJ whole genome shotgun (WGS) entry which is preliminary data.</text>
</comment>
<evidence type="ECO:0000313" key="3">
    <source>
        <dbReference type="EMBL" id="KAK4412916.1"/>
    </source>
</evidence>
<dbReference type="GO" id="GO:0004089">
    <property type="term" value="F:carbonate dehydratase activity"/>
    <property type="evidence" value="ECO:0007669"/>
    <property type="project" value="InterPro"/>
</dbReference>
<organism evidence="3 4">
    <name type="scientific">Sesamum alatum</name>
    <dbReference type="NCBI Taxonomy" id="300844"/>
    <lineage>
        <taxon>Eukaryota</taxon>
        <taxon>Viridiplantae</taxon>
        <taxon>Streptophyta</taxon>
        <taxon>Embryophyta</taxon>
        <taxon>Tracheophyta</taxon>
        <taxon>Spermatophyta</taxon>
        <taxon>Magnoliopsida</taxon>
        <taxon>eudicotyledons</taxon>
        <taxon>Gunneridae</taxon>
        <taxon>Pentapetalae</taxon>
        <taxon>asterids</taxon>
        <taxon>lamiids</taxon>
        <taxon>Lamiales</taxon>
        <taxon>Pedaliaceae</taxon>
        <taxon>Sesamum</taxon>
    </lineage>
</organism>
<dbReference type="SUPFAM" id="SSF51069">
    <property type="entry name" value="Carbonic anhydrase"/>
    <property type="match status" value="1"/>
</dbReference>
<sequence>MGVKNNSSTIVLFGCLFLTLLFITVNADDTETDFNMELHIVHVNSRGDIAVVGILYELGPADPFLAQFLPFLASATEEGFPLGNVDPSSIKIPYREYYRYNGSLTTPPCSENVTWTIFKRVKTVSIEQVRALRDSIDDGDTGNARPIQPLNGRTIYVFEPKTYT</sequence>
<accession>A0AAE1XJD9</accession>
<dbReference type="InterPro" id="IPR041891">
    <property type="entry name" value="Alpha_CA_prokaryot-like"/>
</dbReference>
<dbReference type="Proteomes" id="UP001293254">
    <property type="component" value="Unassembled WGS sequence"/>
</dbReference>
<dbReference type="InterPro" id="IPR036398">
    <property type="entry name" value="CA_dom_sf"/>
</dbReference>